<name>A0A2H0YYH2_9BACT</name>
<dbReference type="AlphaFoldDB" id="A0A2H0YYH2"/>
<gene>
    <name evidence="3" type="primary">dprA</name>
    <name evidence="3" type="ORF">COT23_00705</name>
</gene>
<comment type="similarity">
    <text evidence="1">Belongs to the DprA/Smf family.</text>
</comment>
<dbReference type="Gene3D" id="3.40.50.450">
    <property type="match status" value="1"/>
</dbReference>
<feature type="domain" description="Smf/DprA SLOG" evidence="2">
    <location>
        <begin position="15"/>
        <end position="222"/>
    </location>
</feature>
<dbReference type="PANTHER" id="PTHR43022">
    <property type="entry name" value="PROTEIN SMF"/>
    <property type="match status" value="1"/>
</dbReference>
<evidence type="ECO:0000313" key="4">
    <source>
        <dbReference type="Proteomes" id="UP000228687"/>
    </source>
</evidence>
<evidence type="ECO:0000259" key="2">
    <source>
        <dbReference type="Pfam" id="PF02481"/>
    </source>
</evidence>
<accession>A0A2H0YYH2</accession>
<dbReference type="InterPro" id="IPR036388">
    <property type="entry name" value="WH-like_DNA-bd_sf"/>
</dbReference>
<comment type="caution">
    <text evidence="3">The sequence shown here is derived from an EMBL/GenBank/DDBJ whole genome shotgun (WGS) entry which is preliminary data.</text>
</comment>
<evidence type="ECO:0000313" key="3">
    <source>
        <dbReference type="EMBL" id="PIS43548.1"/>
    </source>
</evidence>
<dbReference type="EMBL" id="PEXT01000012">
    <property type="protein sequence ID" value="PIS43548.1"/>
    <property type="molecule type" value="Genomic_DNA"/>
</dbReference>
<reference evidence="4" key="1">
    <citation type="submission" date="2017-09" db="EMBL/GenBank/DDBJ databases">
        <title>Depth-based differentiation of microbial function through sediment-hosted aquifers and enrichment of novel symbionts in the deep terrestrial subsurface.</title>
        <authorList>
            <person name="Probst A.J."/>
            <person name="Ladd B."/>
            <person name="Jarett J.K."/>
            <person name="Geller-Mcgrath D.E."/>
            <person name="Sieber C.M.K."/>
            <person name="Emerson J.B."/>
            <person name="Anantharaman K."/>
            <person name="Thomas B.C."/>
            <person name="Malmstrom R."/>
            <person name="Stieglmeier M."/>
            <person name="Klingl A."/>
            <person name="Woyke T."/>
            <person name="Ryan C.M."/>
            <person name="Banfield J.F."/>
        </authorList>
    </citation>
    <scope>NUCLEOTIDE SEQUENCE [LARGE SCALE GENOMIC DNA]</scope>
</reference>
<protein>
    <submittedName>
        <fullName evidence="3">DNA-protecting protein DprA</fullName>
    </submittedName>
</protein>
<dbReference type="Pfam" id="PF02481">
    <property type="entry name" value="DNA_processg_A"/>
    <property type="match status" value="1"/>
</dbReference>
<dbReference type="PANTHER" id="PTHR43022:SF1">
    <property type="entry name" value="PROTEIN SMF"/>
    <property type="match status" value="1"/>
</dbReference>
<organism evidence="3 4">
    <name type="scientific">Candidatus Kaiserbacteria bacterium CG08_land_8_20_14_0_20_50_21</name>
    <dbReference type="NCBI Taxonomy" id="1974604"/>
    <lineage>
        <taxon>Bacteria</taxon>
        <taxon>Candidatus Kaiseribacteriota</taxon>
    </lineage>
</organism>
<dbReference type="GO" id="GO:0009294">
    <property type="term" value="P:DNA-mediated transformation"/>
    <property type="evidence" value="ECO:0007669"/>
    <property type="project" value="InterPro"/>
</dbReference>
<proteinExistence type="inferred from homology"/>
<dbReference type="NCBIfam" id="TIGR00732">
    <property type="entry name" value="dprA"/>
    <property type="match status" value="1"/>
</dbReference>
<dbReference type="Gene3D" id="1.10.10.10">
    <property type="entry name" value="Winged helix-like DNA-binding domain superfamily/Winged helix DNA-binding domain"/>
    <property type="match status" value="1"/>
</dbReference>
<dbReference type="SUPFAM" id="SSF102405">
    <property type="entry name" value="MCP/YpsA-like"/>
    <property type="match status" value="1"/>
</dbReference>
<evidence type="ECO:0000256" key="1">
    <source>
        <dbReference type="ARBA" id="ARBA00006525"/>
    </source>
</evidence>
<sequence>METRYTACMDIRELEREKWPAQLLEIPQPPERLWVRGTLPPEETKLLTVVGSRAMTRYGQEACEKLIIGLAGYPVSIVSGLALGVDTCAHKAALSAGLHTLVVPGSGLADDVLYPRSNRGFAKEILKAGGGFISEYASDQSSRVYYFPERNRIMVGLSDAVLLIEAGQKSGTLITARLASEYNRELLCVPHRIGDPHAFGGHLFIRLGATLVTESLHILEALKISPRLPAQACEAPSDLEDIELVIWNMLEEPKTRDEILRGSDTNVGELLTALVALELRGLIKEEFGAWHRA</sequence>
<dbReference type="InterPro" id="IPR003488">
    <property type="entry name" value="DprA"/>
</dbReference>
<dbReference type="Proteomes" id="UP000228687">
    <property type="component" value="Unassembled WGS sequence"/>
</dbReference>
<dbReference type="InterPro" id="IPR057666">
    <property type="entry name" value="DrpA_SLOG"/>
</dbReference>